<evidence type="ECO:0000256" key="1">
    <source>
        <dbReference type="SAM" id="MobiDB-lite"/>
    </source>
</evidence>
<gene>
    <name evidence="2" type="ORF">SAMN05421833_14119</name>
</gene>
<name>A0A1N7HAE3_9ACTN</name>
<proteinExistence type="predicted"/>
<evidence type="ECO:0000313" key="3">
    <source>
        <dbReference type="Proteomes" id="UP000186096"/>
    </source>
</evidence>
<dbReference type="Proteomes" id="UP000186096">
    <property type="component" value="Unassembled WGS sequence"/>
</dbReference>
<dbReference type="EMBL" id="FTNI01000041">
    <property type="protein sequence ID" value="SIS21792.1"/>
    <property type="molecule type" value="Genomic_DNA"/>
</dbReference>
<accession>A0A1N7HAE3</accession>
<reference evidence="3" key="1">
    <citation type="submission" date="2017-01" db="EMBL/GenBank/DDBJ databases">
        <authorList>
            <person name="Varghese N."/>
            <person name="Submissions S."/>
        </authorList>
    </citation>
    <scope>NUCLEOTIDE SEQUENCE [LARGE SCALE GENOMIC DNA]</scope>
    <source>
        <strain evidence="3">ATCC 12950</strain>
    </source>
</reference>
<protein>
    <submittedName>
        <fullName evidence="2">Uncharacterized protein</fullName>
    </submittedName>
</protein>
<feature type="region of interest" description="Disordered" evidence="1">
    <location>
        <begin position="1"/>
        <end position="24"/>
    </location>
</feature>
<keyword evidence="3" id="KW-1185">Reference proteome</keyword>
<organism evidence="2 3">
    <name type="scientific">Microbispora rosea</name>
    <dbReference type="NCBI Taxonomy" id="58117"/>
    <lineage>
        <taxon>Bacteria</taxon>
        <taxon>Bacillati</taxon>
        <taxon>Actinomycetota</taxon>
        <taxon>Actinomycetes</taxon>
        <taxon>Streptosporangiales</taxon>
        <taxon>Streptosporangiaceae</taxon>
        <taxon>Microbispora</taxon>
    </lineage>
</organism>
<dbReference type="STRING" id="58117.SAMN05421833_14119"/>
<dbReference type="AlphaFoldDB" id="A0A1N7HAE3"/>
<sequence>MKAIVVTDQAAGTAGRTPAERPDPEAARNDVLVAVHASEFTSG</sequence>
<evidence type="ECO:0000313" key="2">
    <source>
        <dbReference type="EMBL" id="SIS21792.1"/>
    </source>
</evidence>